<comment type="caution">
    <text evidence="2">The sequence shown here is derived from an EMBL/GenBank/DDBJ whole genome shotgun (WGS) entry which is preliminary data.</text>
</comment>
<dbReference type="Pfam" id="PF00583">
    <property type="entry name" value="Acetyltransf_1"/>
    <property type="match status" value="1"/>
</dbReference>
<dbReference type="CDD" id="cd04301">
    <property type="entry name" value="NAT_SF"/>
    <property type="match status" value="1"/>
</dbReference>
<dbReference type="InterPro" id="IPR000182">
    <property type="entry name" value="GNAT_dom"/>
</dbReference>
<dbReference type="InterPro" id="IPR017255">
    <property type="entry name" value="AcTrfase_GNAT_prd"/>
</dbReference>
<dbReference type="RefSeq" id="WP_146893069.1">
    <property type="nucleotide sequence ID" value="NZ_VORX01000004.1"/>
</dbReference>
<dbReference type="PROSITE" id="PS51186">
    <property type="entry name" value="GNAT"/>
    <property type="match status" value="1"/>
</dbReference>
<sequence length="154" mass="17714">MITIRKATLADLESIHEIEVLSFNQGSYPLFVLRQFYDISNDYFYIAEHQRNVVGYVLGNLTKHLNQGWMLSLGVHPDYRGKNIGKLLSETLLEALESSFSSEICLTVHPDNSTAIRIYEALGFENSKFHDAYYGVNEPRLLMKKKFMSKPFNT</sequence>
<proteinExistence type="predicted"/>
<evidence type="ECO:0000259" key="1">
    <source>
        <dbReference type="PROSITE" id="PS51186"/>
    </source>
</evidence>
<dbReference type="InterPro" id="IPR016181">
    <property type="entry name" value="Acyl_CoA_acyltransferase"/>
</dbReference>
<evidence type="ECO:0000313" key="2">
    <source>
        <dbReference type="EMBL" id="TXE07723.1"/>
    </source>
</evidence>
<dbReference type="EMBL" id="VORX01000004">
    <property type="protein sequence ID" value="TXE07723.1"/>
    <property type="molecule type" value="Genomic_DNA"/>
</dbReference>
<dbReference type="InterPro" id="IPR050276">
    <property type="entry name" value="MshD_Acetyltransferase"/>
</dbReference>
<dbReference type="SUPFAM" id="SSF55729">
    <property type="entry name" value="Acyl-CoA N-acyltransferases (Nat)"/>
    <property type="match status" value="1"/>
</dbReference>
<keyword evidence="2" id="KW-0808">Transferase</keyword>
<dbReference type="Gene3D" id="3.40.630.30">
    <property type="match status" value="1"/>
</dbReference>
<protein>
    <submittedName>
        <fullName evidence="2">GNAT family N-acetyltransferase</fullName>
    </submittedName>
</protein>
<name>A0A5C7AJM5_9FLAO</name>
<organism evidence="2 3">
    <name type="scientific">Gelidibacter salicanalis</name>
    <dbReference type="NCBI Taxonomy" id="291193"/>
    <lineage>
        <taxon>Bacteria</taxon>
        <taxon>Pseudomonadati</taxon>
        <taxon>Bacteroidota</taxon>
        <taxon>Flavobacteriia</taxon>
        <taxon>Flavobacteriales</taxon>
        <taxon>Flavobacteriaceae</taxon>
        <taxon>Gelidibacter</taxon>
    </lineage>
</organism>
<feature type="domain" description="N-acetyltransferase" evidence="1">
    <location>
        <begin position="2"/>
        <end position="148"/>
    </location>
</feature>
<dbReference type="AlphaFoldDB" id="A0A5C7AJM5"/>
<keyword evidence="3" id="KW-1185">Reference proteome</keyword>
<gene>
    <name evidence="2" type="ORF">ES711_09790</name>
</gene>
<accession>A0A5C7AJM5</accession>
<dbReference type="Proteomes" id="UP000321734">
    <property type="component" value="Unassembled WGS sequence"/>
</dbReference>
<reference evidence="2 3" key="1">
    <citation type="submission" date="2019-08" db="EMBL/GenBank/DDBJ databases">
        <title>Genome sequence of Gelidibacter salicanalis IC162T.</title>
        <authorList>
            <person name="Bowman J.P."/>
        </authorList>
    </citation>
    <scope>NUCLEOTIDE SEQUENCE [LARGE SCALE GENOMIC DNA]</scope>
    <source>
        <strain evidence="2 3">IC162</strain>
    </source>
</reference>
<dbReference type="OrthoDB" id="5292888at2"/>
<dbReference type="PIRSF" id="PIRSF037663">
    <property type="entry name" value="Acetyltransf_GNAT_prd"/>
    <property type="match status" value="1"/>
</dbReference>
<dbReference type="PANTHER" id="PTHR43617:SF20">
    <property type="entry name" value="N-ALPHA-ACETYLTRANSFERASE RIMI"/>
    <property type="match status" value="1"/>
</dbReference>
<dbReference type="PANTHER" id="PTHR43617">
    <property type="entry name" value="L-AMINO ACID N-ACETYLTRANSFERASE"/>
    <property type="match status" value="1"/>
</dbReference>
<dbReference type="GO" id="GO:0008999">
    <property type="term" value="F:protein-N-terminal-alanine acetyltransferase activity"/>
    <property type="evidence" value="ECO:0007669"/>
    <property type="project" value="TreeGrafter"/>
</dbReference>
<evidence type="ECO:0000313" key="3">
    <source>
        <dbReference type="Proteomes" id="UP000321734"/>
    </source>
</evidence>